<comment type="caution">
    <text evidence="16">The sequence shown here is derived from an EMBL/GenBank/DDBJ whole genome shotgun (WGS) entry which is preliminary data.</text>
</comment>
<feature type="binding site" evidence="11">
    <location>
        <begin position="382"/>
        <end position="386"/>
    </location>
    <ligand>
        <name>IMP</name>
        <dbReference type="ChEBI" id="CHEBI:58053"/>
    </ligand>
</feature>
<feature type="domain" description="CBS" evidence="15">
    <location>
        <begin position="94"/>
        <end position="152"/>
    </location>
</feature>
<feature type="binding site" evidence="11">
    <location>
        <begin position="335"/>
        <end position="337"/>
    </location>
    <ligand>
        <name>IMP</name>
        <dbReference type="ChEBI" id="CHEBI:58053"/>
    </ligand>
</feature>
<gene>
    <name evidence="11 16" type="primary">guaB</name>
    <name evidence="16" type="ORF">POL67_01505</name>
</gene>
<dbReference type="PROSITE" id="PS00487">
    <property type="entry name" value="IMP_DH_GMP_RED"/>
    <property type="match status" value="1"/>
</dbReference>
<keyword evidence="3 11" id="KW-0479">Metal-binding</keyword>
<comment type="activity regulation">
    <text evidence="11">Mycophenolic acid (MPA) is a non-competitive inhibitor that prevents formation of the closed enzyme conformation by binding to the same site as the amobile flap. In contrast, mizoribine monophosphate (MZP) is a competitive inhibitor that induces the closed conformation. MPA is a potent inhibitor of mammalian IMPDHs but a poor inhibitor of the bacterial enzymes. MZP is a more potent inhibitor of bacterial IMPDH.</text>
</comment>
<evidence type="ECO:0000256" key="8">
    <source>
        <dbReference type="ARBA" id="ARBA00023027"/>
    </source>
</evidence>
<keyword evidence="7 11" id="KW-0560">Oxidoreductase</keyword>
<keyword evidence="9 12" id="KW-0129">CBS domain</keyword>
<dbReference type="SMART" id="SM00116">
    <property type="entry name" value="CBS"/>
    <property type="match status" value="2"/>
</dbReference>
<dbReference type="PANTHER" id="PTHR11911:SF111">
    <property type="entry name" value="INOSINE-5'-MONOPHOSPHATE DEHYDROGENASE"/>
    <property type="match status" value="1"/>
</dbReference>
<evidence type="ECO:0000256" key="7">
    <source>
        <dbReference type="ARBA" id="ARBA00023002"/>
    </source>
</evidence>
<dbReference type="CDD" id="cd00381">
    <property type="entry name" value="IMPDH"/>
    <property type="match status" value="1"/>
</dbReference>
<feature type="active site" description="Thioimidate intermediate" evidence="11">
    <location>
        <position position="302"/>
    </location>
</feature>
<dbReference type="InterPro" id="IPR000644">
    <property type="entry name" value="CBS_dom"/>
</dbReference>
<comment type="function">
    <text evidence="11">Catalyzes the conversion of inosine 5'-phosphate (IMP) to xanthosine 5'-phosphate (XMP), the first committed and rate-limiting step in the de novo synthesis of guanine nucleotides, and therefore plays an important role in the regulation of cell growth.</text>
</comment>
<feature type="binding site" evidence="11">
    <location>
        <begin position="295"/>
        <end position="297"/>
    </location>
    <ligand>
        <name>NAD(+)</name>
        <dbReference type="ChEBI" id="CHEBI:57540"/>
    </ligand>
</feature>
<feature type="binding site" description="in other chain" evidence="11">
    <location>
        <position position="302"/>
    </location>
    <ligand>
        <name>K(+)</name>
        <dbReference type="ChEBI" id="CHEBI:29103"/>
        <note>ligand shared between two tetrameric partners</note>
    </ligand>
</feature>
<feature type="binding site" evidence="11">
    <location>
        <begin position="358"/>
        <end position="359"/>
    </location>
    <ligand>
        <name>IMP</name>
        <dbReference type="ChEBI" id="CHEBI:58053"/>
    </ligand>
</feature>
<evidence type="ECO:0000313" key="16">
    <source>
        <dbReference type="EMBL" id="MDC0740000.1"/>
    </source>
</evidence>
<keyword evidence="17" id="KW-1185">Reference proteome</keyword>
<dbReference type="InterPro" id="IPR005990">
    <property type="entry name" value="IMP_DH"/>
</dbReference>
<feature type="binding site" evidence="11">
    <location>
        <position position="468"/>
    </location>
    <ligand>
        <name>K(+)</name>
        <dbReference type="ChEBI" id="CHEBI:29103"/>
        <note>ligand shared between two tetrameric partners</note>
    </ligand>
</feature>
<dbReference type="SUPFAM" id="SSF54631">
    <property type="entry name" value="CBS-domain pair"/>
    <property type="match status" value="1"/>
</dbReference>
<dbReference type="EC" id="1.1.1.205" evidence="11 14"/>
<feature type="domain" description="CBS" evidence="15">
    <location>
        <begin position="153"/>
        <end position="208"/>
    </location>
</feature>
<dbReference type="InterPro" id="IPR013785">
    <property type="entry name" value="Aldolase_TIM"/>
</dbReference>
<keyword evidence="4 11" id="KW-0332">GMP biosynthesis</keyword>
<evidence type="ECO:0000259" key="15">
    <source>
        <dbReference type="PROSITE" id="PS51371"/>
    </source>
</evidence>
<evidence type="ECO:0000256" key="6">
    <source>
        <dbReference type="ARBA" id="ARBA00022958"/>
    </source>
</evidence>
<dbReference type="PROSITE" id="PS51371">
    <property type="entry name" value="CBS"/>
    <property type="match status" value="2"/>
</dbReference>
<dbReference type="NCBIfam" id="TIGR01302">
    <property type="entry name" value="IMP_dehydrog"/>
    <property type="match status" value="1"/>
</dbReference>
<evidence type="ECO:0000256" key="14">
    <source>
        <dbReference type="RuleBase" id="RU003928"/>
    </source>
</evidence>
<evidence type="ECO:0000256" key="4">
    <source>
        <dbReference type="ARBA" id="ARBA00022749"/>
    </source>
</evidence>
<keyword evidence="6 11" id="KW-0630">Potassium</keyword>
<evidence type="ECO:0000256" key="11">
    <source>
        <dbReference type="HAMAP-Rule" id="MF_01964"/>
    </source>
</evidence>
<dbReference type="HAMAP" id="MF_01964">
    <property type="entry name" value="IMPDH"/>
    <property type="match status" value="1"/>
</dbReference>
<evidence type="ECO:0000256" key="3">
    <source>
        <dbReference type="ARBA" id="ARBA00022723"/>
    </source>
</evidence>
<dbReference type="PANTHER" id="PTHR11911">
    <property type="entry name" value="INOSINE-5-MONOPHOSPHATE DEHYDROGENASE RELATED"/>
    <property type="match status" value="1"/>
</dbReference>
<dbReference type="Gene3D" id="3.20.20.70">
    <property type="entry name" value="Aldolase class I"/>
    <property type="match status" value="1"/>
</dbReference>
<feature type="binding site" description="in other chain" evidence="11">
    <location>
        <position position="297"/>
    </location>
    <ligand>
        <name>K(+)</name>
        <dbReference type="ChEBI" id="CHEBI:29103"/>
        <note>ligand shared between two tetrameric partners</note>
    </ligand>
</feature>
<comment type="similarity">
    <text evidence="2 11 13">Belongs to the IMPDH/GMPR family.</text>
</comment>
<keyword evidence="5 11" id="KW-0658">Purine biosynthesis</keyword>
<evidence type="ECO:0000256" key="9">
    <source>
        <dbReference type="ARBA" id="ARBA00023122"/>
    </source>
</evidence>
<proteinExistence type="inferred from homology"/>
<evidence type="ECO:0000256" key="2">
    <source>
        <dbReference type="ARBA" id="ARBA00005502"/>
    </source>
</evidence>
<dbReference type="Pfam" id="PF00478">
    <property type="entry name" value="IMPDH"/>
    <property type="match status" value="1"/>
</dbReference>
<evidence type="ECO:0000313" key="17">
    <source>
        <dbReference type="Proteomes" id="UP001221411"/>
    </source>
</evidence>
<comment type="catalytic activity">
    <reaction evidence="10 11 14">
        <text>IMP + NAD(+) + H2O = XMP + NADH + H(+)</text>
        <dbReference type="Rhea" id="RHEA:11708"/>
        <dbReference type="ChEBI" id="CHEBI:15377"/>
        <dbReference type="ChEBI" id="CHEBI:15378"/>
        <dbReference type="ChEBI" id="CHEBI:57464"/>
        <dbReference type="ChEBI" id="CHEBI:57540"/>
        <dbReference type="ChEBI" id="CHEBI:57945"/>
        <dbReference type="ChEBI" id="CHEBI:58053"/>
        <dbReference type="EC" id="1.1.1.205"/>
    </reaction>
</comment>
<dbReference type="GO" id="GO:0003938">
    <property type="term" value="F:IMP dehydrogenase activity"/>
    <property type="evidence" value="ECO:0007669"/>
    <property type="project" value="UniProtKB-EC"/>
</dbReference>
<dbReference type="RefSeq" id="WP_271914786.1">
    <property type="nucleotide sequence ID" value="NZ_JAQNDO010000001.1"/>
</dbReference>
<accession>A0ABT5EDW3</accession>
<dbReference type="CDD" id="cd04601">
    <property type="entry name" value="CBS_pair_IMPDH"/>
    <property type="match status" value="1"/>
</dbReference>
<comment type="cofactor">
    <cofactor evidence="1 11">
        <name>K(+)</name>
        <dbReference type="ChEBI" id="CHEBI:29103"/>
    </cofactor>
</comment>
<name>A0ABT5EDW3_9BACT</name>
<feature type="binding site" evidence="11">
    <location>
        <position position="467"/>
    </location>
    <ligand>
        <name>K(+)</name>
        <dbReference type="ChEBI" id="CHEBI:29103"/>
        <note>ligand shared between two tetrameric partners</note>
    </ligand>
</feature>
<dbReference type="Proteomes" id="UP001221411">
    <property type="component" value="Unassembled WGS sequence"/>
</dbReference>
<comment type="subunit">
    <text evidence="11">Homotetramer.</text>
</comment>
<feature type="binding site" evidence="11">
    <location>
        <position position="245"/>
    </location>
    <ligand>
        <name>NAD(+)</name>
        <dbReference type="ChEBI" id="CHEBI:57540"/>
    </ligand>
</feature>
<dbReference type="InterPro" id="IPR046342">
    <property type="entry name" value="CBS_dom_sf"/>
</dbReference>
<dbReference type="InterPro" id="IPR001093">
    <property type="entry name" value="IMP_DH_GMPRt"/>
</dbReference>
<dbReference type="PIRSF" id="PIRSF000130">
    <property type="entry name" value="IMPDH"/>
    <property type="match status" value="1"/>
</dbReference>
<feature type="binding site" evidence="11">
    <location>
        <position position="300"/>
    </location>
    <ligand>
        <name>IMP</name>
        <dbReference type="ChEBI" id="CHEBI:58053"/>
    </ligand>
</feature>
<evidence type="ECO:0000256" key="12">
    <source>
        <dbReference type="PROSITE-ProRule" id="PRU00703"/>
    </source>
</evidence>
<feature type="binding site" evidence="11">
    <location>
        <position position="466"/>
    </location>
    <ligand>
        <name>K(+)</name>
        <dbReference type="ChEBI" id="CHEBI:29103"/>
        <note>ligand shared between two tetrameric partners</note>
    </ligand>
</feature>
<dbReference type="SUPFAM" id="SSF51412">
    <property type="entry name" value="Inosine monophosphate dehydrogenase (IMPDH)"/>
    <property type="match status" value="1"/>
</dbReference>
<dbReference type="SMART" id="SM01240">
    <property type="entry name" value="IMPDH"/>
    <property type="match status" value="1"/>
</dbReference>
<evidence type="ECO:0000256" key="1">
    <source>
        <dbReference type="ARBA" id="ARBA00001958"/>
    </source>
</evidence>
<feature type="binding site" evidence="11">
    <location>
        <position position="412"/>
    </location>
    <ligand>
        <name>IMP</name>
        <dbReference type="ChEBI" id="CHEBI:58053"/>
    </ligand>
</feature>
<dbReference type="EMBL" id="JAQNDO010000001">
    <property type="protein sequence ID" value="MDC0740000.1"/>
    <property type="molecule type" value="Genomic_DNA"/>
</dbReference>
<protein>
    <recommendedName>
        <fullName evidence="11 14">Inosine-5'-monophosphate dehydrogenase</fullName>
        <shortName evidence="11">IMP dehydrogenase</shortName>
        <shortName evidence="11">IMPD</shortName>
        <shortName evidence="11">IMPDH</shortName>
        <ecNumber evidence="11 14">1.1.1.205</ecNumber>
    </recommendedName>
</protein>
<dbReference type="Pfam" id="PF00571">
    <property type="entry name" value="CBS"/>
    <property type="match status" value="2"/>
</dbReference>
<organism evidence="16 17">
    <name type="scientific">Polyangium mundeleinium</name>
    <dbReference type="NCBI Taxonomy" id="2995306"/>
    <lineage>
        <taxon>Bacteria</taxon>
        <taxon>Pseudomonadati</taxon>
        <taxon>Myxococcota</taxon>
        <taxon>Polyangia</taxon>
        <taxon>Polyangiales</taxon>
        <taxon>Polyangiaceae</taxon>
        <taxon>Polyangium</taxon>
    </lineage>
</organism>
<evidence type="ECO:0000256" key="13">
    <source>
        <dbReference type="RuleBase" id="RU003927"/>
    </source>
</evidence>
<comment type="pathway">
    <text evidence="11 14">Purine metabolism; XMP biosynthesis via de novo pathway; XMP from IMP: step 1/1.</text>
</comment>
<sequence>MLDDKLRECLTFDDVLLVPAYSEVLPNQVDVRARFSRRIPLNIPLVSAAMDSVTEGRTAIAMARAGGIGIVHKNLTIAQQAREVERVKRAESGMITSPVTVRPDESLRDALGVMNEHDISGVPVVEGGKPVGILTARDIRFEKNLDQPVSALMTRELVTVPPGVSNDRAKELLHAHRIEKLLVVENGKLIGLITIKDLLQADRNPDALKDEAGRLRVGAALGPGPDADERAEALAAANVDVLVVDTAHGHSRGVLDTVKRVKHRFPHIDVVGGNVATPEAVEALVDAGADAVKVGIGPGSICTTRIVAGVGVPQITAVSDCSRVADRHGIPIIADGGIKYSGDVTKALAAGAWSVMVGSLFAGTDESPGDLVLYQGRSYKVYRGMGSLGAMRKGSKDRYGQGGAADEKLVPEGIEGRVPYRGSLGSILFQLVGGLRSGMGYTGCATVAELRQKARFVRITSQGLRESHVHDVIITEEAPNYRT</sequence>
<feature type="active site" description="Proton acceptor" evidence="11">
    <location>
        <position position="398"/>
    </location>
</feature>
<reference evidence="16 17" key="1">
    <citation type="submission" date="2022-11" db="EMBL/GenBank/DDBJ databases">
        <title>Minimal conservation of predation-associated metabolite biosynthetic gene clusters underscores biosynthetic potential of Myxococcota including descriptions for ten novel species: Archangium lansinium sp. nov., Myxococcus landrumus sp. nov., Nannocystis bai.</title>
        <authorList>
            <person name="Ahearne A."/>
            <person name="Stevens C."/>
            <person name="Dowd S."/>
        </authorList>
    </citation>
    <scope>NUCLEOTIDE SEQUENCE [LARGE SCALE GENOMIC DNA]</scope>
    <source>
        <strain evidence="16 17">RJM3</strain>
    </source>
</reference>
<feature type="binding site" description="in other chain" evidence="11">
    <location>
        <position position="299"/>
    </location>
    <ligand>
        <name>K(+)</name>
        <dbReference type="ChEBI" id="CHEBI:29103"/>
        <note>ligand shared between two tetrameric partners</note>
    </ligand>
</feature>
<comment type="caution">
    <text evidence="11">Lacks conserved residue(s) required for the propagation of feature annotation.</text>
</comment>
<keyword evidence="8 11" id="KW-0520">NAD</keyword>
<evidence type="ECO:0000256" key="5">
    <source>
        <dbReference type="ARBA" id="ARBA00022755"/>
    </source>
</evidence>
<dbReference type="InterPro" id="IPR015875">
    <property type="entry name" value="IMP_DH/GMP_Rdtase_CS"/>
</dbReference>
<evidence type="ECO:0000256" key="10">
    <source>
        <dbReference type="ARBA" id="ARBA00048028"/>
    </source>
</evidence>